<dbReference type="PANTHER" id="PTHR47005">
    <property type="entry name" value="HEAVY METAL TRANSPORT/DETOXIFICATION SUPERFAMILY PROTEIN"/>
    <property type="match status" value="1"/>
</dbReference>
<reference evidence="4 5" key="1">
    <citation type="submission" date="2019-07" db="EMBL/GenBank/DDBJ databases">
        <title>De Novo Assembly of kiwifruit Actinidia rufa.</title>
        <authorList>
            <person name="Sugita-Konishi S."/>
            <person name="Sato K."/>
            <person name="Mori E."/>
            <person name="Abe Y."/>
            <person name="Kisaki G."/>
            <person name="Hamano K."/>
            <person name="Suezawa K."/>
            <person name="Otani M."/>
            <person name="Fukuda T."/>
            <person name="Manabe T."/>
            <person name="Gomi K."/>
            <person name="Tabuchi M."/>
            <person name="Akimitsu K."/>
            <person name="Kataoka I."/>
        </authorList>
    </citation>
    <scope>NUCLEOTIDE SEQUENCE [LARGE SCALE GENOMIC DNA]</scope>
    <source>
        <strain evidence="5">cv. Fuchu</strain>
    </source>
</reference>
<evidence type="ECO:0000256" key="2">
    <source>
        <dbReference type="SAM" id="MobiDB-lite"/>
    </source>
</evidence>
<dbReference type="Proteomes" id="UP000585474">
    <property type="component" value="Unassembled WGS sequence"/>
</dbReference>
<keyword evidence="5" id="KW-1185">Reference proteome</keyword>
<comment type="subcellular location">
    <subcellularLocation>
        <location evidence="1">Membrane</location>
        <topology evidence="1">Peripheral membrane protein</topology>
    </subcellularLocation>
</comment>
<dbReference type="AlphaFoldDB" id="A0A7J0EYX8"/>
<dbReference type="SUPFAM" id="SSF55008">
    <property type="entry name" value="HMA, heavy metal-associated domain"/>
    <property type="match status" value="1"/>
</dbReference>
<name>A0A7J0EYX8_9ERIC</name>
<comment type="caution">
    <text evidence="4">The sequence shown here is derived from an EMBL/GenBank/DDBJ whole genome shotgun (WGS) entry which is preliminary data.</text>
</comment>
<dbReference type="GO" id="GO:0009626">
    <property type="term" value="P:plant-type hypersensitive response"/>
    <property type="evidence" value="ECO:0007669"/>
    <property type="project" value="UniProtKB-KW"/>
</dbReference>
<accession>A0A7J0EYX8</accession>
<protein>
    <submittedName>
        <fullName evidence="4">Heavy metal transport/detoxification superfamily protein</fullName>
    </submittedName>
</protein>
<sequence>MVEKVTTMVLKVDLHCSNCYKKIKKVLCKFPQIRNQVYDDKANTVTITVVCCNPEKIRDKLCCKGGKTIKSIEIKHPSKPKEPEKPKEPKTPAPKPKPKPAPEPKPAPAPTPVPEKLIEPLKPDNPDDPIEPLERKELVKPKQPENPKETVKPKEPVSVFPVVCCGQCYEGNYWGPCYHGYGRPVPCYDGYGYHMSRCDYFNEENQLGCTIM</sequence>
<gene>
    <name evidence="4" type="ORF">Acr_08g0000400</name>
</gene>
<feature type="compositionally biased region" description="Basic and acidic residues" evidence="2">
    <location>
        <begin position="116"/>
        <end position="125"/>
    </location>
</feature>
<feature type="compositionally biased region" description="Pro residues" evidence="2">
    <location>
        <begin position="91"/>
        <end position="113"/>
    </location>
</feature>
<dbReference type="PROSITE" id="PS50846">
    <property type="entry name" value="HMA_2"/>
    <property type="match status" value="1"/>
</dbReference>
<dbReference type="Pfam" id="PF00403">
    <property type="entry name" value="HMA"/>
    <property type="match status" value="1"/>
</dbReference>
<dbReference type="InterPro" id="IPR036163">
    <property type="entry name" value="HMA_dom_sf"/>
</dbReference>
<dbReference type="GO" id="GO:0016020">
    <property type="term" value="C:membrane"/>
    <property type="evidence" value="ECO:0007669"/>
    <property type="project" value="UniProtKB-SubCell"/>
</dbReference>
<dbReference type="InterPro" id="IPR006121">
    <property type="entry name" value="HMA_dom"/>
</dbReference>
<evidence type="ECO:0000259" key="3">
    <source>
        <dbReference type="PROSITE" id="PS50846"/>
    </source>
</evidence>
<evidence type="ECO:0000313" key="5">
    <source>
        <dbReference type="Proteomes" id="UP000585474"/>
    </source>
</evidence>
<evidence type="ECO:0000256" key="1">
    <source>
        <dbReference type="ARBA" id="ARBA00004170"/>
    </source>
</evidence>
<dbReference type="OrthoDB" id="785270at2759"/>
<dbReference type="Gene3D" id="3.30.70.100">
    <property type="match status" value="1"/>
</dbReference>
<dbReference type="EMBL" id="BJWL01000008">
    <property type="protein sequence ID" value="GFY91644.1"/>
    <property type="molecule type" value="Genomic_DNA"/>
</dbReference>
<feature type="domain" description="HMA" evidence="3">
    <location>
        <begin position="5"/>
        <end position="69"/>
    </location>
</feature>
<feature type="region of interest" description="Disordered" evidence="2">
    <location>
        <begin position="73"/>
        <end position="153"/>
    </location>
</feature>
<proteinExistence type="predicted"/>
<evidence type="ECO:0000313" key="4">
    <source>
        <dbReference type="EMBL" id="GFY91644.1"/>
    </source>
</evidence>
<dbReference type="PANTHER" id="PTHR47005:SF5">
    <property type="entry name" value="HEAVY METAL TRANSPORT_DETOXIFICATION SUPERFAMILY PROTEIN"/>
    <property type="match status" value="1"/>
</dbReference>
<feature type="compositionally biased region" description="Basic and acidic residues" evidence="2">
    <location>
        <begin position="132"/>
        <end position="153"/>
    </location>
</feature>
<organism evidence="4 5">
    <name type="scientific">Actinidia rufa</name>
    <dbReference type="NCBI Taxonomy" id="165716"/>
    <lineage>
        <taxon>Eukaryota</taxon>
        <taxon>Viridiplantae</taxon>
        <taxon>Streptophyta</taxon>
        <taxon>Embryophyta</taxon>
        <taxon>Tracheophyta</taxon>
        <taxon>Spermatophyta</taxon>
        <taxon>Magnoliopsida</taxon>
        <taxon>eudicotyledons</taxon>
        <taxon>Gunneridae</taxon>
        <taxon>Pentapetalae</taxon>
        <taxon>asterids</taxon>
        <taxon>Ericales</taxon>
        <taxon>Actinidiaceae</taxon>
        <taxon>Actinidia</taxon>
    </lineage>
</organism>
<feature type="compositionally biased region" description="Basic and acidic residues" evidence="2">
    <location>
        <begin position="73"/>
        <end position="90"/>
    </location>
</feature>
<dbReference type="GO" id="GO:0046872">
    <property type="term" value="F:metal ion binding"/>
    <property type="evidence" value="ECO:0007669"/>
    <property type="project" value="InterPro"/>
</dbReference>